<keyword evidence="2" id="KW-1185">Reference proteome</keyword>
<organism evidence="1 2">
    <name type="scientific">Lipomyces orientalis</name>
    <dbReference type="NCBI Taxonomy" id="1233043"/>
    <lineage>
        <taxon>Eukaryota</taxon>
        <taxon>Fungi</taxon>
        <taxon>Dikarya</taxon>
        <taxon>Ascomycota</taxon>
        <taxon>Saccharomycotina</taxon>
        <taxon>Lipomycetes</taxon>
        <taxon>Lipomycetales</taxon>
        <taxon>Lipomycetaceae</taxon>
        <taxon>Lipomyces</taxon>
    </lineage>
</organism>
<dbReference type="Proteomes" id="UP001489719">
    <property type="component" value="Unassembled WGS sequence"/>
</dbReference>
<reference evidence="2" key="1">
    <citation type="journal article" date="2024" name="Front. Bioeng. Biotechnol.">
        <title>Genome-scale model development and genomic sequencing of the oleaginous clade Lipomyces.</title>
        <authorList>
            <person name="Czajka J.J."/>
            <person name="Han Y."/>
            <person name="Kim J."/>
            <person name="Mondo S.J."/>
            <person name="Hofstad B.A."/>
            <person name="Robles A."/>
            <person name="Haridas S."/>
            <person name="Riley R."/>
            <person name="LaButti K."/>
            <person name="Pangilinan J."/>
            <person name="Andreopoulos W."/>
            <person name="Lipzen A."/>
            <person name="Yan J."/>
            <person name="Wang M."/>
            <person name="Ng V."/>
            <person name="Grigoriev I.V."/>
            <person name="Spatafora J.W."/>
            <person name="Magnuson J.K."/>
            <person name="Baker S.E."/>
            <person name="Pomraning K.R."/>
        </authorList>
    </citation>
    <scope>NUCLEOTIDE SEQUENCE [LARGE SCALE GENOMIC DNA]</scope>
    <source>
        <strain evidence="2">CBS 10300</strain>
    </source>
</reference>
<accession>A0ACC3TLA4</accession>
<evidence type="ECO:0000313" key="2">
    <source>
        <dbReference type="Proteomes" id="UP001489719"/>
    </source>
</evidence>
<dbReference type="EMBL" id="MU970096">
    <property type="protein sequence ID" value="KAK9321546.1"/>
    <property type="molecule type" value="Genomic_DNA"/>
</dbReference>
<proteinExistence type="predicted"/>
<protein>
    <submittedName>
        <fullName evidence="1">Uncharacterized protein</fullName>
    </submittedName>
</protein>
<evidence type="ECO:0000313" key="1">
    <source>
        <dbReference type="EMBL" id="KAK9321546.1"/>
    </source>
</evidence>
<name>A0ACC3TLA4_9ASCO</name>
<gene>
    <name evidence="1" type="ORF">V1517DRAFT_171050</name>
</gene>
<comment type="caution">
    <text evidence="1">The sequence shown here is derived from an EMBL/GenBank/DDBJ whole genome shotgun (WGS) entry which is preliminary data.</text>
</comment>
<sequence length="178" mass="19612">MNLRTLVTFAAIITGVLTAPKDVHLIAKSDNKTIDGVGLCSIRESLTVSYMFLGTGIERFTWETTNNTFFDTTVSDMYVAYLQRWGNLIVVAAGYTDSQFTVSPCNYLVVNGSERVFYAAKSTNDPANYSSSYYQVLYYAEEEDAPDDSIPFSVYVESADTTSSSIQTATLYSTDSSS</sequence>